<protein>
    <submittedName>
        <fullName evidence="1">Uncharacterized protein</fullName>
    </submittedName>
</protein>
<comment type="caution">
    <text evidence="1">The sequence shown here is derived from an EMBL/GenBank/DDBJ whole genome shotgun (WGS) entry which is preliminary data.</text>
</comment>
<evidence type="ECO:0000313" key="1">
    <source>
        <dbReference type="EMBL" id="CAH4037945.1"/>
    </source>
</evidence>
<organism evidence="1 2">
    <name type="scientific">Pieris brassicae</name>
    <name type="common">White butterfly</name>
    <name type="synonym">Large white butterfly</name>
    <dbReference type="NCBI Taxonomy" id="7116"/>
    <lineage>
        <taxon>Eukaryota</taxon>
        <taxon>Metazoa</taxon>
        <taxon>Ecdysozoa</taxon>
        <taxon>Arthropoda</taxon>
        <taxon>Hexapoda</taxon>
        <taxon>Insecta</taxon>
        <taxon>Pterygota</taxon>
        <taxon>Neoptera</taxon>
        <taxon>Endopterygota</taxon>
        <taxon>Lepidoptera</taxon>
        <taxon>Glossata</taxon>
        <taxon>Ditrysia</taxon>
        <taxon>Papilionoidea</taxon>
        <taxon>Pieridae</taxon>
        <taxon>Pierinae</taxon>
        <taxon>Pieris</taxon>
    </lineage>
</organism>
<proteinExistence type="predicted"/>
<sequence length="71" mass="8107">MSNHKYDSDGFQIVASKKSFKNKSTKVPRQSSDFLKSKSFNIDIEKSYKKIISAVDVLKDCQFSKDLIKSV</sequence>
<dbReference type="Proteomes" id="UP001152562">
    <property type="component" value="Unassembled WGS sequence"/>
</dbReference>
<evidence type="ECO:0000313" key="2">
    <source>
        <dbReference type="Proteomes" id="UP001152562"/>
    </source>
</evidence>
<dbReference type="EMBL" id="CALOZG010000085">
    <property type="protein sequence ID" value="CAH4037945.1"/>
    <property type="molecule type" value="Genomic_DNA"/>
</dbReference>
<accession>A0A9P0TT53</accession>
<gene>
    <name evidence="1" type="ORF">PIBRA_LOCUS13556</name>
</gene>
<keyword evidence="2" id="KW-1185">Reference proteome</keyword>
<reference evidence="1" key="1">
    <citation type="submission" date="2022-05" db="EMBL/GenBank/DDBJ databases">
        <authorList>
            <person name="Okamura Y."/>
        </authorList>
    </citation>
    <scope>NUCLEOTIDE SEQUENCE</scope>
</reference>
<name>A0A9P0TT53_PIEBR</name>
<dbReference type="AlphaFoldDB" id="A0A9P0TT53"/>